<dbReference type="Pfam" id="PF26270">
    <property type="entry name" value="DUF8073_C"/>
    <property type="match status" value="1"/>
</dbReference>
<dbReference type="OrthoDB" id="238089at2157"/>
<dbReference type="Proteomes" id="UP000183275">
    <property type="component" value="Unassembled WGS sequence"/>
</dbReference>
<dbReference type="AlphaFoldDB" id="A0A1I0QQU7"/>
<feature type="domain" description="DUF8073" evidence="3">
    <location>
        <begin position="114"/>
        <end position="154"/>
    </location>
</feature>
<dbReference type="eggNOG" id="arCOG06198">
    <property type="taxonomic scope" value="Archaea"/>
</dbReference>
<dbReference type="RefSeq" id="WP_049989092.1">
    <property type="nucleotide sequence ID" value="NZ_FOIS01000005.1"/>
</dbReference>
<evidence type="ECO:0000313" key="6">
    <source>
        <dbReference type="Proteomes" id="UP000183275"/>
    </source>
</evidence>
<sequence length="308" mass="32595">MSISAAIGELAEILAGLERTEKEIRSVALAETEVGTEAVTARVNVGVPILDEGHVNDDITIDAANADLTDGHVDVTLEFSIPTRDNGSLDTYSFGGNASGGKGTVTSAAGTPPYKDPKALEAVYQEYDTFTAMTAALDVDVTSETVRRYMIKHGIHDPEETAGERDSQSDDTEEGTASNAANSADEASVMTREPDAKPDEEAKKSDFGDQRVADLLASVDLDENDSLVADGLGVPQGLTVAELTAVLDQSRTVSEVKTALGLDHDQTRRLLAELGVIDLVTGRITDQRGEITLEAVVQRIHDADPTAN</sequence>
<feature type="domain" description="DUF8073" evidence="4">
    <location>
        <begin position="5"/>
        <end position="84"/>
    </location>
</feature>
<evidence type="ECO:0000259" key="4">
    <source>
        <dbReference type="Pfam" id="PF26272"/>
    </source>
</evidence>
<dbReference type="Pfam" id="PF26272">
    <property type="entry name" value="DUF8073_N"/>
    <property type="match status" value="1"/>
</dbReference>
<feature type="region of interest" description="Disordered" evidence="1">
    <location>
        <begin position="153"/>
        <end position="209"/>
    </location>
</feature>
<dbReference type="EMBL" id="FOIS01000005">
    <property type="protein sequence ID" value="SEW29882.1"/>
    <property type="molecule type" value="Genomic_DNA"/>
</dbReference>
<dbReference type="InterPro" id="IPR058810">
    <property type="entry name" value="DUF8073_C"/>
</dbReference>
<accession>A0A1I0QQU7</accession>
<evidence type="ECO:0000259" key="2">
    <source>
        <dbReference type="Pfam" id="PF26270"/>
    </source>
</evidence>
<evidence type="ECO:0000259" key="3">
    <source>
        <dbReference type="Pfam" id="PF26271"/>
    </source>
</evidence>
<organism evidence="5 6">
    <name type="scientific">Natrinema salifodinae</name>
    <dbReference type="NCBI Taxonomy" id="1202768"/>
    <lineage>
        <taxon>Archaea</taxon>
        <taxon>Methanobacteriati</taxon>
        <taxon>Methanobacteriota</taxon>
        <taxon>Stenosarchaea group</taxon>
        <taxon>Halobacteria</taxon>
        <taxon>Halobacteriales</taxon>
        <taxon>Natrialbaceae</taxon>
        <taxon>Natrinema</taxon>
    </lineage>
</organism>
<name>A0A1I0QQU7_9EURY</name>
<dbReference type="Pfam" id="PF26271">
    <property type="entry name" value="DUF8073_M"/>
    <property type="match status" value="1"/>
</dbReference>
<gene>
    <name evidence="5" type="ORF">SAMN05216285_3774</name>
</gene>
<keyword evidence="6" id="KW-1185">Reference proteome</keyword>
<protein>
    <submittedName>
        <fullName evidence="5">Uncharacterized protein</fullName>
    </submittedName>
</protein>
<reference evidence="6" key="1">
    <citation type="submission" date="2016-10" db="EMBL/GenBank/DDBJ databases">
        <authorList>
            <person name="Varghese N."/>
        </authorList>
    </citation>
    <scope>NUCLEOTIDE SEQUENCE [LARGE SCALE GENOMIC DNA]</scope>
    <source>
        <strain evidence="6">CGMCC 1.12284</strain>
    </source>
</reference>
<feature type="compositionally biased region" description="Basic and acidic residues" evidence="1">
    <location>
        <begin position="192"/>
        <end position="209"/>
    </location>
</feature>
<feature type="compositionally biased region" description="Basic and acidic residues" evidence="1">
    <location>
        <begin position="154"/>
        <end position="168"/>
    </location>
</feature>
<feature type="domain" description="DUF8073" evidence="2">
    <location>
        <begin position="241"/>
        <end position="303"/>
    </location>
</feature>
<evidence type="ECO:0000256" key="1">
    <source>
        <dbReference type="SAM" id="MobiDB-lite"/>
    </source>
</evidence>
<dbReference type="InterPro" id="IPR058811">
    <property type="entry name" value="DUF8073_N"/>
</dbReference>
<evidence type="ECO:0000313" key="5">
    <source>
        <dbReference type="EMBL" id="SEW29882.1"/>
    </source>
</evidence>
<dbReference type="InterPro" id="IPR058809">
    <property type="entry name" value="DUF8073_M"/>
</dbReference>
<proteinExistence type="predicted"/>